<organism evidence="2 3">
    <name type="scientific">Actinokineospora globicatena</name>
    <dbReference type="NCBI Taxonomy" id="103729"/>
    <lineage>
        <taxon>Bacteria</taxon>
        <taxon>Bacillati</taxon>
        <taxon>Actinomycetota</taxon>
        <taxon>Actinomycetes</taxon>
        <taxon>Pseudonocardiales</taxon>
        <taxon>Pseudonocardiaceae</taxon>
        <taxon>Actinokineospora</taxon>
    </lineage>
</organism>
<dbReference type="GO" id="GO:0005829">
    <property type="term" value="C:cytosol"/>
    <property type="evidence" value="ECO:0007669"/>
    <property type="project" value="TreeGrafter"/>
</dbReference>
<comment type="caution">
    <text evidence="2">The sequence shown here is derived from an EMBL/GenBank/DDBJ whole genome shotgun (WGS) entry which is preliminary data.</text>
</comment>
<reference evidence="2" key="1">
    <citation type="submission" date="2023-02" db="EMBL/GenBank/DDBJ databases">
        <title>Actinokineospora globicatena NBRC 15670.</title>
        <authorList>
            <person name="Ichikawa N."/>
            <person name="Sato H."/>
            <person name="Tonouchi N."/>
        </authorList>
    </citation>
    <scope>NUCLEOTIDE SEQUENCE</scope>
    <source>
        <strain evidence="2">NBRC 15670</strain>
    </source>
</reference>
<dbReference type="Proteomes" id="UP001165042">
    <property type="component" value="Unassembled WGS sequence"/>
</dbReference>
<dbReference type="SUPFAM" id="SSF51679">
    <property type="entry name" value="Bacterial luciferase-like"/>
    <property type="match status" value="1"/>
</dbReference>
<feature type="domain" description="Luciferase-like" evidence="1">
    <location>
        <begin position="7"/>
        <end position="251"/>
    </location>
</feature>
<dbReference type="InterPro" id="IPR011251">
    <property type="entry name" value="Luciferase-like_dom"/>
</dbReference>
<dbReference type="InterPro" id="IPR036661">
    <property type="entry name" value="Luciferase-like_sf"/>
</dbReference>
<dbReference type="PANTHER" id="PTHR30137:SF15">
    <property type="entry name" value="BLL6902 PROTEIN"/>
    <property type="match status" value="1"/>
</dbReference>
<dbReference type="AlphaFoldDB" id="A0A9W6QI81"/>
<dbReference type="PANTHER" id="PTHR30137">
    <property type="entry name" value="LUCIFERASE-LIKE MONOOXYGENASE"/>
    <property type="match status" value="1"/>
</dbReference>
<keyword evidence="3" id="KW-1185">Reference proteome</keyword>
<dbReference type="RefSeq" id="WP_285607980.1">
    <property type="nucleotide sequence ID" value="NZ_BSSD01000001.1"/>
</dbReference>
<dbReference type="Pfam" id="PF00296">
    <property type="entry name" value="Bac_luciferase"/>
    <property type="match status" value="1"/>
</dbReference>
<gene>
    <name evidence="2" type="ORF">Aglo03_09960</name>
</gene>
<dbReference type="EMBL" id="BSSD01000001">
    <property type="protein sequence ID" value="GLW90180.1"/>
    <property type="molecule type" value="Genomic_DNA"/>
</dbReference>
<proteinExistence type="predicted"/>
<dbReference type="GO" id="GO:0016705">
    <property type="term" value="F:oxidoreductase activity, acting on paired donors, with incorporation or reduction of molecular oxygen"/>
    <property type="evidence" value="ECO:0007669"/>
    <property type="project" value="InterPro"/>
</dbReference>
<dbReference type="Gene3D" id="3.20.20.30">
    <property type="entry name" value="Luciferase-like domain"/>
    <property type="match status" value="1"/>
</dbReference>
<evidence type="ECO:0000313" key="2">
    <source>
        <dbReference type="EMBL" id="GLW90180.1"/>
    </source>
</evidence>
<protein>
    <submittedName>
        <fullName evidence="2">Luciferase</fullName>
    </submittedName>
</protein>
<dbReference type="InterPro" id="IPR050766">
    <property type="entry name" value="Bact_Lucif_Oxidored"/>
</dbReference>
<evidence type="ECO:0000313" key="3">
    <source>
        <dbReference type="Proteomes" id="UP001165042"/>
    </source>
</evidence>
<name>A0A9W6QI81_9PSEU</name>
<accession>A0A9W6QI81</accession>
<evidence type="ECO:0000259" key="1">
    <source>
        <dbReference type="Pfam" id="PF00296"/>
    </source>
</evidence>
<sequence length="330" mass="35578">MSLRLGFLTHVQGRGADLAQTYRDAQELFVAADELGFDIGWVAQHHVPLGGGGLPSPWTFLAHAAARTRRIRLGTAITILPLEDPVRLAEDISVVDTLSGGRVEVGVGSGGSDVEYAAFGRDVARRRELTTEGLAVLRTALAGGEVGTPGFTIQPPPGDFTDRIWQGVFSGAGAAHAAAAGSNLLINRAAYGYEEPTDEVQRPWVDAYLAAWDTPRAPRVGLSRFVYPAKDRRTALAQIGDDVHRAALRFPGFPPNLDVDEALRRFHSFYGHPDEIVTALRQELVLPVATDLITQFNPAVPDQDNAIRALELIATEVAPALGWKPRQEGV</sequence>